<feature type="region of interest" description="Disordered" evidence="1">
    <location>
        <begin position="1"/>
        <end position="27"/>
    </location>
</feature>
<sequence length="83" mass="8690">MEPAGPADGEDELGPPARLAPSPHSEAVAHELRGLSLQPSPCRMLAGLCRELHPPGQLLEQHGPSGTHCGVGIFKTPAGVYYK</sequence>
<reference evidence="2" key="2">
    <citation type="submission" date="2025-08" db="UniProtKB">
        <authorList>
            <consortium name="Ensembl"/>
        </authorList>
    </citation>
    <scope>IDENTIFICATION</scope>
</reference>
<evidence type="ECO:0000256" key="1">
    <source>
        <dbReference type="SAM" id="MobiDB-lite"/>
    </source>
</evidence>
<evidence type="ECO:0000313" key="3">
    <source>
        <dbReference type="Proteomes" id="UP000016665"/>
    </source>
</evidence>
<protein>
    <submittedName>
        <fullName evidence="2">Uncharacterized protein</fullName>
    </submittedName>
</protein>
<accession>A0A803W498</accession>
<dbReference type="AlphaFoldDB" id="A0A803W498"/>
<reference evidence="2 3" key="1">
    <citation type="journal article" date="2012" name="Nature">
        <title>The genomic landscape of species divergence in Ficedula flycatchers.</title>
        <authorList>
            <person name="Ellegren H."/>
            <person name="Smeds L."/>
            <person name="Burri R."/>
            <person name="Olason P.I."/>
            <person name="Backstrom N."/>
            <person name="Kawakami T."/>
            <person name="Kunstner A."/>
            <person name="Makinen H."/>
            <person name="Nadachowska-Brzyska K."/>
            <person name="Qvarnstrom A."/>
            <person name="Uebbing S."/>
            <person name="Wolf J.B."/>
        </authorList>
    </citation>
    <scope>NUCLEOTIDE SEQUENCE [LARGE SCALE GENOMIC DNA]</scope>
</reference>
<dbReference type="Ensembl" id="ENSFALT00000039973.1">
    <property type="protein sequence ID" value="ENSFALP00000029804.1"/>
    <property type="gene ID" value="ENSFALG00000025096.1"/>
</dbReference>
<reference evidence="2" key="3">
    <citation type="submission" date="2025-09" db="UniProtKB">
        <authorList>
            <consortium name="Ensembl"/>
        </authorList>
    </citation>
    <scope>IDENTIFICATION</scope>
</reference>
<proteinExistence type="predicted"/>
<organism evidence="2 3">
    <name type="scientific">Ficedula albicollis</name>
    <name type="common">Collared flycatcher</name>
    <name type="synonym">Muscicapa albicollis</name>
    <dbReference type="NCBI Taxonomy" id="59894"/>
    <lineage>
        <taxon>Eukaryota</taxon>
        <taxon>Metazoa</taxon>
        <taxon>Chordata</taxon>
        <taxon>Craniata</taxon>
        <taxon>Vertebrata</taxon>
        <taxon>Euteleostomi</taxon>
        <taxon>Archelosauria</taxon>
        <taxon>Archosauria</taxon>
        <taxon>Dinosauria</taxon>
        <taxon>Saurischia</taxon>
        <taxon>Theropoda</taxon>
        <taxon>Coelurosauria</taxon>
        <taxon>Aves</taxon>
        <taxon>Neognathae</taxon>
        <taxon>Neoaves</taxon>
        <taxon>Telluraves</taxon>
        <taxon>Australaves</taxon>
        <taxon>Passeriformes</taxon>
        <taxon>Muscicapidae</taxon>
        <taxon>Ficedula</taxon>
    </lineage>
</organism>
<evidence type="ECO:0000313" key="2">
    <source>
        <dbReference type="Ensembl" id="ENSFALP00000029804.1"/>
    </source>
</evidence>
<dbReference type="Proteomes" id="UP000016665">
    <property type="component" value="Chromosome 14"/>
</dbReference>
<keyword evidence="3" id="KW-1185">Reference proteome</keyword>
<name>A0A803W498_FICAL</name>